<comment type="pathway">
    <text evidence="1">Protein modification; protein ubiquitination.</text>
</comment>
<evidence type="ECO:0000313" key="4">
    <source>
        <dbReference type="EMBL" id="SNW62635.1"/>
    </source>
</evidence>
<dbReference type="RefSeq" id="YP_009448937.1">
    <property type="nucleotide sequence ID" value="NC_036594.1"/>
</dbReference>
<dbReference type="SUPFAM" id="SSF81383">
    <property type="entry name" value="F-box domain"/>
    <property type="match status" value="1"/>
</dbReference>
<keyword evidence="5" id="KW-1185">Reference proteome</keyword>
<protein>
    <submittedName>
        <fullName evidence="4">F-box domain-containing protein</fullName>
    </submittedName>
</protein>
<dbReference type="SMART" id="SM00256">
    <property type="entry name" value="FBOX"/>
    <property type="match status" value="1"/>
</dbReference>
<dbReference type="InterPro" id="IPR052121">
    <property type="entry name" value="F-box_SCF_Substrate_Recog"/>
</dbReference>
<dbReference type="EMBL" id="LT906555">
    <property type="protein sequence ID" value="SNW62635.1"/>
    <property type="molecule type" value="Genomic_DNA"/>
</dbReference>
<dbReference type="Proteomes" id="UP000236316">
    <property type="component" value="Segment"/>
</dbReference>
<dbReference type="KEGG" id="vg:35382552"/>
<dbReference type="GeneID" id="35382552"/>
<dbReference type="PROSITE" id="PS50181">
    <property type="entry name" value="FBOX"/>
    <property type="match status" value="1"/>
</dbReference>
<organism evidence="4">
    <name type="scientific">Orpheovirus IHUMI-LCC2</name>
    <dbReference type="NCBI Taxonomy" id="2023057"/>
    <lineage>
        <taxon>Viruses</taxon>
        <taxon>Varidnaviria</taxon>
        <taxon>Bamfordvirae</taxon>
        <taxon>Nucleocytoviricota</taxon>
        <taxon>Megaviricetes</taxon>
        <taxon>Pimascovirales</taxon>
        <taxon>Ocovirineae</taxon>
        <taxon>Orpheoviridae</taxon>
        <taxon>Alphaorpheovirus</taxon>
        <taxon>Alphaorpheovirus massiliense</taxon>
    </lineage>
</organism>
<dbReference type="PANTHER" id="PTHR46550">
    <property type="entry name" value="F-BOX ONLY PROTEIN 3"/>
    <property type="match status" value="1"/>
</dbReference>
<evidence type="ECO:0000313" key="5">
    <source>
        <dbReference type="Proteomes" id="UP000236316"/>
    </source>
</evidence>
<evidence type="ECO:0000256" key="1">
    <source>
        <dbReference type="ARBA" id="ARBA00004906"/>
    </source>
</evidence>
<evidence type="ECO:0000256" key="2">
    <source>
        <dbReference type="ARBA" id="ARBA00022786"/>
    </source>
</evidence>
<dbReference type="PANTHER" id="PTHR46550:SF1">
    <property type="entry name" value="F-BOX PROTEIN 3"/>
    <property type="match status" value="1"/>
</dbReference>
<evidence type="ECO:0000259" key="3">
    <source>
        <dbReference type="PROSITE" id="PS50181"/>
    </source>
</evidence>
<dbReference type="Pfam" id="PF12937">
    <property type="entry name" value="F-box-like"/>
    <property type="match status" value="1"/>
</dbReference>
<dbReference type="InterPro" id="IPR001810">
    <property type="entry name" value="F-box_dom"/>
</dbReference>
<name>A0A2I2L504_9VIRU</name>
<dbReference type="InterPro" id="IPR036047">
    <property type="entry name" value="F-box-like_dom_sf"/>
</dbReference>
<gene>
    <name evidence="4" type="ORF">ORPV_731</name>
</gene>
<sequence>MEEGNIFPDEILLDILNNLSTEELMRVCITSKYNNILCKDEILWQNLYFDNFGLHEKTLSNKSWYDNYIYVRRLFSREKLNIIKLYKNNVYNWGYRIQRILHDGNYRNNGVRTAIYKLGMVIKNTGDTNFLFVLEKKGKIYIIAQIGDDMPKIMTDYTILVSRIDDLDNNGFYKTTYDGSNYTFITFTLEQINFLLENQYKLFPIKH</sequence>
<accession>A0A2I2L504</accession>
<reference evidence="4" key="1">
    <citation type="submission" date="2017-08" db="EMBL/GenBank/DDBJ databases">
        <authorList>
            <consortium name="Urmite Genomes"/>
        </authorList>
    </citation>
    <scope>NUCLEOTIDE SEQUENCE [LARGE SCALE GENOMIC DNA]</scope>
    <source>
        <strain evidence="4">IHUMI-LCC2</strain>
    </source>
</reference>
<feature type="domain" description="F-box" evidence="3">
    <location>
        <begin position="1"/>
        <end position="47"/>
    </location>
</feature>
<proteinExistence type="predicted"/>
<keyword evidence="2" id="KW-0833">Ubl conjugation pathway</keyword>
<dbReference type="Gene3D" id="1.20.1280.50">
    <property type="match status" value="1"/>
</dbReference>